<evidence type="ECO:0000256" key="6">
    <source>
        <dbReference type="ARBA" id="ARBA00023102"/>
    </source>
</evidence>
<keyword evidence="7 10" id="KW-0456">Lyase</keyword>
<dbReference type="Gene3D" id="3.40.50.880">
    <property type="match status" value="1"/>
</dbReference>
<feature type="active site" evidence="10">
    <location>
        <position position="195"/>
    </location>
</feature>
<evidence type="ECO:0000313" key="12">
    <source>
        <dbReference type="EMBL" id="MEZ7198139.1"/>
    </source>
</evidence>
<evidence type="ECO:0000259" key="11">
    <source>
        <dbReference type="Pfam" id="PF00117"/>
    </source>
</evidence>
<name>A0ABV4K581_9BACT</name>
<dbReference type="GO" id="GO:0016829">
    <property type="term" value="F:lyase activity"/>
    <property type="evidence" value="ECO:0007669"/>
    <property type="project" value="UniProtKB-KW"/>
</dbReference>
<dbReference type="EC" id="4.3.2.10" evidence="10"/>
<dbReference type="InterPro" id="IPR010139">
    <property type="entry name" value="Imidazole-glycPsynth_HisH"/>
</dbReference>
<organism evidence="12 13">
    <name type="scientific">Pseudodesulfovibrio karagichevae</name>
    <dbReference type="NCBI Taxonomy" id="3239305"/>
    <lineage>
        <taxon>Bacteria</taxon>
        <taxon>Pseudomonadati</taxon>
        <taxon>Thermodesulfobacteriota</taxon>
        <taxon>Desulfovibrionia</taxon>
        <taxon>Desulfovibrionales</taxon>
        <taxon>Desulfovibrionaceae</taxon>
    </lineage>
</organism>
<dbReference type="RefSeq" id="WP_371387637.1">
    <property type="nucleotide sequence ID" value="NZ_JBGLYH010000054.1"/>
</dbReference>
<keyword evidence="5 10" id="KW-0315">Glutamine amidotransferase</keyword>
<dbReference type="Proteomes" id="UP001568698">
    <property type="component" value="Unassembled WGS sequence"/>
</dbReference>
<gene>
    <name evidence="10 12" type="primary">hisH</name>
    <name evidence="12" type="ORF">AB6M95_15395</name>
</gene>
<comment type="subcellular location">
    <subcellularLocation>
        <location evidence="10">Cytoplasm</location>
    </subcellularLocation>
</comment>
<keyword evidence="3 10" id="KW-0028">Amino-acid biosynthesis</keyword>
<dbReference type="PIRSF" id="PIRSF000495">
    <property type="entry name" value="Amidotransf_hisH"/>
    <property type="match status" value="1"/>
</dbReference>
<keyword evidence="10" id="KW-0963">Cytoplasm</keyword>
<evidence type="ECO:0000256" key="9">
    <source>
        <dbReference type="ARBA" id="ARBA00049534"/>
    </source>
</evidence>
<evidence type="ECO:0000256" key="1">
    <source>
        <dbReference type="ARBA" id="ARBA00005091"/>
    </source>
</evidence>
<keyword evidence="13" id="KW-1185">Reference proteome</keyword>
<comment type="function">
    <text evidence="10">IGPS catalyzes the conversion of PRFAR and glutamine to IGP, AICAR and glutamate. The HisH subunit catalyzes the hydrolysis of glutamine to glutamate and ammonia as part of the synthesis of IGP and AICAR. The resulting ammonia molecule is channeled to the active site of HisF.</text>
</comment>
<feature type="active site" description="Nucleophile" evidence="10">
    <location>
        <position position="82"/>
    </location>
</feature>
<dbReference type="PANTHER" id="PTHR42701:SF1">
    <property type="entry name" value="IMIDAZOLE GLYCEROL PHOSPHATE SYNTHASE SUBUNIT HISH"/>
    <property type="match status" value="1"/>
</dbReference>
<comment type="caution">
    <text evidence="12">The sequence shown here is derived from an EMBL/GenBank/DDBJ whole genome shotgun (WGS) entry which is preliminary data.</text>
</comment>
<dbReference type="SUPFAM" id="SSF52317">
    <property type="entry name" value="Class I glutamine amidotransferase-like"/>
    <property type="match status" value="1"/>
</dbReference>
<proteinExistence type="inferred from homology"/>
<dbReference type="InterPro" id="IPR017926">
    <property type="entry name" value="GATASE"/>
</dbReference>
<evidence type="ECO:0000313" key="13">
    <source>
        <dbReference type="Proteomes" id="UP001568698"/>
    </source>
</evidence>
<feature type="domain" description="Glutamine amidotransferase" evidence="11">
    <location>
        <begin position="7"/>
        <end position="211"/>
    </location>
</feature>
<sequence length="213" mass="22687">MPNVVHVLDYGVGNLFSIANALRTCGVETVLASGPGDLKDAERIILPGVGAIGPAMRSLVERNLVEAVRERVLDGLPLLGICLGMQMLFDVSEEFGEHEGLGLVPGRVKMIPGTTTEGGSLRIPHIGWNRIGPVSPNGWNEGVFADLAEGQAFYFVHSLTGWPDDEGHRLADCVYGGHRISAAVRNGNVCGVQFHPEKSGPAGLSVLRRFVAL</sequence>
<comment type="subunit">
    <text evidence="2 10">Heterodimer of HisH and HisF.</text>
</comment>
<protein>
    <recommendedName>
        <fullName evidence="10">Imidazole glycerol phosphate synthase subunit HisH</fullName>
        <ecNumber evidence="10">4.3.2.10</ecNumber>
    </recommendedName>
    <alternativeName>
        <fullName evidence="10">IGP synthase glutaminase subunit</fullName>
        <ecNumber evidence="10">3.5.1.2</ecNumber>
    </alternativeName>
    <alternativeName>
        <fullName evidence="10">IGP synthase subunit HisH</fullName>
    </alternativeName>
    <alternativeName>
        <fullName evidence="10">ImGP synthase subunit HisH</fullName>
        <shortName evidence="10">IGPS subunit HisH</shortName>
    </alternativeName>
</protein>
<keyword evidence="6 10" id="KW-0368">Histidine biosynthesis</keyword>
<evidence type="ECO:0000256" key="8">
    <source>
        <dbReference type="ARBA" id="ARBA00047838"/>
    </source>
</evidence>
<evidence type="ECO:0000256" key="3">
    <source>
        <dbReference type="ARBA" id="ARBA00022605"/>
    </source>
</evidence>
<dbReference type="EMBL" id="JBGLYH010000054">
    <property type="protein sequence ID" value="MEZ7198139.1"/>
    <property type="molecule type" value="Genomic_DNA"/>
</dbReference>
<evidence type="ECO:0000256" key="7">
    <source>
        <dbReference type="ARBA" id="ARBA00023239"/>
    </source>
</evidence>
<dbReference type="InterPro" id="IPR029062">
    <property type="entry name" value="Class_I_gatase-like"/>
</dbReference>
<dbReference type="Pfam" id="PF00117">
    <property type="entry name" value="GATase"/>
    <property type="match status" value="1"/>
</dbReference>
<evidence type="ECO:0000256" key="5">
    <source>
        <dbReference type="ARBA" id="ARBA00022962"/>
    </source>
</evidence>
<evidence type="ECO:0000256" key="2">
    <source>
        <dbReference type="ARBA" id="ARBA00011152"/>
    </source>
</evidence>
<reference evidence="12 13" key="1">
    <citation type="submission" date="2024-08" db="EMBL/GenBank/DDBJ databases">
        <title>Sulfate-reducing bacteria isolated from formation water of the oil field in Kazakhstan and description of Pseudodesulfovibrio sp.</title>
        <authorList>
            <person name="Bidzhieva S.K."/>
            <person name="Tourova T.P."/>
            <person name="Grouzdev D.S."/>
            <person name="Beletsky A.V."/>
            <person name="Sokolova D.S."/>
            <person name="Samigullina S.R."/>
            <person name="Poltaraus A.B."/>
            <person name="Avtukh A.N."/>
            <person name="Tereshina V.M."/>
            <person name="Zhaparov N.S."/>
            <person name="Mardanov A.V."/>
            <person name="Nazina T.N."/>
        </authorList>
    </citation>
    <scope>NUCLEOTIDE SEQUENCE [LARGE SCALE GENOMIC DNA]</scope>
    <source>
        <strain evidence="12 13">9FUS</strain>
    </source>
</reference>
<evidence type="ECO:0000256" key="10">
    <source>
        <dbReference type="HAMAP-Rule" id="MF_00278"/>
    </source>
</evidence>
<feature type="active site" evidence="10">
    <location>
        <position position="197"/>
    </location>
</feature>
<accession>A0ABV4K581</accession>
<comment type="catalytic activity">
    <reaction evidence="9 10">
        <text>L-glutamine + H2O = L-glutamate + NH4(+)</text>
        <dbReference type="Rhea" id="RHEA:15889"/>
        <dbReference type="ChEBI" id="CHEBI:15377"/>
        <dbReference type="ChEBI" id="CHEBI:28938"/>
        <dbReference type="ChEBI" id="CHEBI:29985"/>
        <dbReference type="ChEBI" id="CHEBI:58359"/>
        <dbReference type="EC" id="3.5.1.2"/>
    </reaction>
</comment>
<dbReference type="PANTHER" id="PTHR42701">
    <property type="entry name" value="IMIDAZOLE GLYCEROL PHOSPHATE SYNTHASE SUBUNIT HISH"/>
    <property type="match status" value="1"/>
</dbReference>
<dbReference type="HAMAP" id="MF_00278">
    <property type="entry name" value="HisH"/>
    <property type="match status" value="1"/>
</dbReference>
<dbReference type="CDD" id="cd01748">
    <property type="entry name" value="GATase1_IGP_Synthase"/>
    <property type="match status" value="1"/>
</dbReference>
<dbReference type="EC" id="3.5.1.2" evidence="10"/>
<keyword evidence="4 10" id="KW-0378">Hydrolase</keyword>
<dbReference type="PROSITE" id="PS51273">
    <property type="entry name" value="GATASE_TYPE_1"/>
    <property type="match status" value="1"/>
</dbReference>
<comment type="pathway">
    <text evidence="1 10">Amino-acid biosynthesis; L-histidine biosynthesis; L-histidine from 5-phospho-alpha-D-ribose 1-diphosphate: step 5/9.</text>
</comment>
<evidence type="ECO:0000256" key="4">
    <source>
        <dbReference type="ARBA" id="ARBA00022801"/>
    </source>
</evidence>
<dbReference type="NCBIfam" id="TIGR01855">
    <property type="entry name" value="IMP_synth_hisH"/>
    <property type="match status" value="1"/>
</dbReference>
<comment type="catalytic activity">
    <reaction evidence="8 10">
        <text>5-[(5-phospho-1-deoxy-D-ribulos-1-ylimino)methylamino]-1-(5-phospho-beta-D-ribosyl)imidazole-4-carboxamide + L-glutamine = D-erythro-1-(imidazol-4-yl)glycerol 3-phosphate + 5-amino-1-(5-phospho-beta-D-ribosyl)imidazole-4-carboxamide + L-glutamate + H(+)</text>
        <dbReference type="Rhea" id="RHEA:24793"/>
        <dbReference type="ChEBI" id="CHEBI:15378"/>
        <dbReference type="ChEBI" id="CHEBI:29985"/>
        <dbReference type="ChEBI" id="CHEBI:58278"/>
        <dbReference type="ChEBI" id="CHEBI:58359"/>
        <dbReference type="ChEBI" id="CHEBI:58475"/>
        <dbReference type="ChEBI" id="CHEBI:58525"/>
        <dbReference type="EC" id="4.3.2.10"/>
    </reaction>
</comment>